<dbReference type="InterPro" id="IPR017853">
    <property type="entry name" value="GH"/>
</dbReference>
<reference evidence="1 2" key="1">
    <citation type="journal article" date="2014" name="Int. J. Syst. Evol. Microbiol.">
        <title>Complete genome sequence of Corynebacterium casei LMG S-19264T (=DSM 44701T), isolated from a smear-ripened cheese.</title>
        <authorList>
            <consortium name="US DOE Joint Genome Institute (JGI-PGF)"/>
            <person name="Walter F."/>
            <person name="Albersmeier A."/>
            <person name="Kalinowski J."/>
            <person name="Ruckert C."/>
        </authorList>
    </citation>
    <scope>NUCLEOTIDE SEQUENCE [LARGE SCALE GENOMIC DNA]</scope>
    <source>
        <strain evidence="1 2">KCTC 12866</strain>
    </source>
</reference>
<comment type="caution">
    <text evidence="1">The sequence shown here is derived from an EMBL/GenBank/DDBJ whole genome shotgun (WGS) entry which is preliminary data.</text>
</comment>
<proteinExistence type="predicted"/>
<dbReference type="AlphaFoldDB" id="A0A8J3D499"/>
<protein>
    <recommendedName>
        <fullName evidence="3">Beta-N-acetylhexosaminidase</fullName>
    </recommendedName>
</protein>
<name>A0A8J3D499_9BACT</name>
<sequence>MRSSPLSKTEVKKLVAVCRKHGIELIPQVNLLGHQSADSHVKTLLEVYPEFDETPHVKMPEKYEWPNADGLYCKSYCPLHPDVHKVVFDMVD</sequence>
<evidence type="ECO:0000313" key="2">
    <source>
        <dbReference type="Proteomes" id="UP000598271"/>
    </source>
</evidence>
<accession>A0A8J3D499</accession>
<organism evidence="1 2">
    <name type="scientific">Persicitalea jodogahamensis</name>
    <dbReference type="NCBI Taxonomy" id="402147"/>
    <lineage>
        <taxon>Bacteria</taxon>
        <taxon>Pseudomonadati</taxon>
        <taxon>Bacteroidota</taxon>
        <taxon>Cytophagia</taxon>
        <taxon>Cytophagales</taxon>
        <taxon>Spirosomataceae</taxon>
        <taxon>Persicitalea</taxon>
    </lineage>
</organism>
<dbReference type="SUPFAM" id="SSF51445">
    <property type="entry name" value="(Trans)glycosidases"/>
    <property type="match status" value="1"/>
</dbReference>
<dbReference type="Proteomes" id="UP000598271">
    <property type="component" value="Unassembled WGS sequence"/>
</dbReference>
<dbReference type="Gene3D" id="3.20.20.80">
    <property type="entry name" value="Glycosidases"/>
    <property type="match status" value="1"/>
</dbReference>
<evidence type="ECO:0000313" key="1">
    <source>
        <dbReference type="EMBL" id="GHB70844.1"/>
    </source>
</evidence>
<gene>
    <name evidence="1" type="ORF">GCM10007390_25710</name>
</gene>
<evidence type="ECO:0008006" key="3">
    <source>
        <dbReference type="Google" id="ProtNLM"/>
    </source>
</evidence>
<keyword evidence="2" id="KW-1185">Reference proteome</keyword>
<dbReference type="EMBL" id="BMXF01000002">
    <property type="protein sequence ID" value="GHB70844.1"/>
    <property type="molecule type" value="Genomic_DNA"/>
</dbReference>